<keyword evidence="4" id="KW-0862">Zinc</keyword>
<keyword evidence="6" id="KW-0238">DNA-binding</keyword>
<keyword evidence="5" id="KW-0805">Transcription regulation</keyword>
<reference evidence="13" key="2">
    <citation type="submission" date="2019-10" db="EMBL/GenBank/DDBJ databases">
        <title>A de novo genome assembly of a pear dwarfing rootstock.</title>
        <authorList>
            <person name="Wang F."/>
            <person name="Wang J."/>
            <person name="Li S."/>
            <person name="Zhang Y."/>
            <person name="Fang M."/>
            <person name="Ma L."/>
            <person name="Zhao Y."/>
            <person name="Jiang S."/>
        </authorList>
    </citation>
    <scope>NUCLEOTIDE SEQUENCE [LARGE SCALE GENOMIC DNA]</scope>
</reference>
<dbReference type="AlphaFoldDB" id="A0A5N5H585"/>
<feature type="region of interest" description="Disordered" evidence="9">
    <location>
        <begin position="290"/>
        <end position="312"/>
    </location>
</feature>
<evidence type="ECO:0000259" key="10">
    <source>
        <dbReference type="PROSITE" id="PS50863"/>
    </source>
</evidence>
<dbReference type="PROSITE" id="PS50863">
    <property type="entry name" value="B3"/>
    <property type="match status" value="1"/>
</dbReference>
<comment type="subcellular location">
    <subcellularLocation>
        <location evidence="1">Nucleus</location>
    </subcellularLocation>
</comment>
<evidence type="ECO:0000256" key="8">
    <source>
        <dbReference type="ARBA" id="ARBA00023242"/>
    </source>
</evidence>
<dbReference type="Pfam" id="PF02362">
    <property type="entry name" value="B3"/>
    <property type="match status" value="1"/>
</dbReference>
<dbReference type="PANTHER" id="PTHR46245">
    <property type="entry name" value="B3 DOMAIN-CONTAINING PROTEIN OS07G0563300"/>
    <property type="match status" value="1"/>
</dbReference>
<dbReference type="PROSITE" id="PS51050">
    <property type="entry name" value="ZF_CW"/>
    <property type="match status" value="1"/>
</dbReference>
<name>A0A5N5H585_9ROSA</name>
<feature type="region of interest" description="Disordered" evidence="9">
    <location>
        <begin position="794"/>
        <end position="878"/>
    </location>
</feature>
<keyword evidence="2" id="KW-0479">Metal-binding</keyword>
<dbReference type="Pfam" id="PF07496">
    <property type="entry name" value="zf-CW"/>
    <property type="match status" value="1"/>
</dbReference>
<dbReference type="GO" id="GO:0005634">
    <property type="term" value="C:nucleus"/>
    <property type="evidence" value="ECO:0007669"/>
    <property type="project" value="UniProtKB-SubCell"/>
</dbReference>
<accession>A0A5N5H585</accession>
<dbReference type="FunFam" id="2.40.330.10:FF:000006">
    <property type="entry name" value="B3 domain-containing transcription repressor VAL1"/>
    <property type="match status" value="1"/>
</dbReference>
<dbReference type="CDD" id="cd10017">
    <property type="entry name" value="B3_DNA"/>
    <property type="match status" value="1"/>
</dbReference>
<dbReference type="Gene3D" id="2.40.330.10">
    <property type="entry name" value="DNA-binding pseudobarrel domain"/>
    <property type="match status" value="1"/>
</dbReference>
<dbReference type="Proteomes" id="UP000327157">
    <property type="component" value="Chromosome 4"/>
</dbReference>
<dbReference type="GO" id="GO:0008270">
    <property type="term" value="F:zinc ion binding"/>
    <property type="evidence" value="ECO:0007669"/>
    <property type="project" value="UniProtKB-KW"/>
</dbReference>
<protein>
    <submittedName>
        <fullName evidence="12">B3 domain-containing transcription repressor VAL2-like</fullName>
    </submittedName>
</protein>
<dbReference type="InterPro" id="IPR015300">
    <property type="entry name" value="DNA-bd_pseudobarrel_sf"/>
</dbReference>
<dbReference type="GO" id="GO:0006355">
    <property type="term" value="P:regulation of DNA-templated transcription"/>
    <property type="evidence" value="ECO:0007669"/>
    <property type="project" value="UniProtKB-ARBA"/>
</dbReference>
<keyword evidence="3" id="KW-0863">Zinc-finger</keyword>
<feature type="compositionally biased region" description="Basic and acidic residues" evidence="9">
    <location>
        <begin position="834"/>
        <end position="850"/>
    </location>
</feature>
<evidence type="ECO:0000256" key="5">
    <source>
        <dbReference type="ARBA" id="ARBA00023015"/>
    </source>
</evidence>
<reference evidence="12 13" key="1">
    <citation type="submission" date="2019-09" db="EMBL/GenBank/DDBJ databases">
        <authorList>
            <person name="Ou C."/>
        </authorList>
    </citation>
    <scope>NUCLEOTIDE SEQUENCE [LARGE SCALE GENOMIC DNA]</scope>
    <source>
        <strain evidence="12">S2</strain>
        <tissue evidence="12">Leaf</tissue>
    </source>
</reference>
<evidence type="ECO:0000256" key="3">
    <source>
        <dbReference type="ARBA" id="ARBA00022771"/>
    </source>
</evidence>
<evidence type="ECO:0000256" key="2">
    <source>
        <dbReference type="ARBA" id="ARBA00022723"/>
    </source>
</evidence>
<gene>
    <name evidence="12" type="ORF">D8674_023995</name>
</gene>
<organism evidence="12 13">
    <name type="scientific">Pyrus ussuriensis x Pyrus communis</name>
    <dbReference type="NCBI Taxonomy" id="2448454"/>
    <lineage>
        <taxon>Eukaryota</taxon>
        <taxon>Viridiplantae</taxon>
        <taxon>Streptophyta</taxon>
        <taxon>Embryophyta</taxon>
        <taxon>Tracheophyta</taxon>
        <taxon>Spermatophyta</taxon>
        <taxon>Magnoliopsida</taxon>
        <taxon>eudicotyledons</taxon>
        <taxon>Gunneridae</taxon>
        <taxon>Pentapetalae</taxon>
        <taxon>rosids</taxon>
        <taxon>fabids</taxon>
        <taxon>Rosales</taxon>
        <taxon>Rosaceae</taxon>
        <taxon>Amygdaloideae</taxon>
        <taxon>Maleae</taxon>
        <taxon>Pyrus</taxon>
    </lineage>
</organism>
<feature type="region of interest" description="Disordered" evidence="9">
    <location>
        <begin position="909"/>
        <end position="955"/>
    </location>
</feature>
<dbReference type="InterPro" id="IPR011124">
    <property type="entry name" value="Znf_CW"/>
</dbReference>
<comment type="caution">
    <text evidence="12">The sequence shown here is derived from an EMBL/GenBank/DDBJ whole genome shotgun (WGS) entry which is preliminary data.</text>
</comment>
<dbReference type="PANTHER" id="PTHR46245:SF2">
    <property type="entry name" value="B3 DOMAIN-CONTAINING TRANSCRIPTION REPRESSOR VAL2"/>
    <property type="match status" value="1"/>
</dbReference>
<evidence type="ECO:0000256" key="6">
    <source>
        <dbReference type="ARBA" id="ARBA00023125"/>
    </source>
</evidence>
<keyword evidence="7" id="KW-0804">Transcription</keyword>
<evidence type="ECO:0000259" key="11">
    <source>
        <dbReference type="PROSITE" id="PS51050"/>
    </source>
</evidence>
<dbReference type="OrthoDB" id="757982at2759"/>
<feature type="compositionally biased region" description="Basic and acidic residues" evidence="9">
    <location>
        <begin position="931"/>
        <end position="955"/>
    </location>
</feature>
<proteinExistence type="predicted"/>
<dbReference type="SUPFAM" id="SSF101936">
    <property type="entry name" value="DNA-binding pseudobarrel domain"/>
    <property type="match status" value="1"/>
</dbReference>
<evidence type="ECO:0000256" key="1">
    <source>
        <dbReference type="ARBA" id="ARBA00004123"/>
    </source>
</evidence>
<evidence type="ECO:0000256" key="7">
    <source>
        <dbReference type="ARBA" id="ARBA00023163"/>
    </source>
</evidence>
<feature type="domain" description="TF-B3" evidence="10">
    <location>
        <begin position="376"/>
        <end position="477"/>
    </location>
</feature>
<feature type="region of interest" description="Disordered" evidence="9">
    <location>
        <begin position="37"/>
        <end position="56"/>
    </location>
</feature>
<dbReference type="Gene3D" id="3.30.40.100">
    <property type="match status" value="1"/>
</dbReference>
<reference evidence="12 13" key="3">
    <citation type="submission" date="2019-11" db="EMBL/GenBank/DDBJ databases">
        <title>A de novo genome assembly of a pear dwarfing rootstock.</title>
        <authorList>
            <person name="Wang F."/>
            <person name="Wang J."/>
            <person name="Li S."/>
            <person name="Zhang Y."/>
            <person name="Fang M."/>
            <person name="Ma L."/>
            <person name="Zhao Y."/>
            <person name="Jiang S."/>
        </authorList>
    </citation>
    <scope>NUCLEOTIDE SEQUENCE [LARGE SCALE GENOMIC DNA]</scope>
    <source>
        <strain evidence="12">S2</strain>
        <tissue evidence="12">Leaf</tissue>
    </source>
</reference>
<feature type="domain" description="CW-type" evidence="11">
    <location>
        <begin position="640"/>
        <end position="690"/>
    </location>
</feature>
<keyword evidence="8" id="KW-0539">Nucleus</keyword>
<dbReference type="GO" id="GO:0003677">
    <property type="term" value="F:DNA binding"/>
    <property type="evidence" value="ECO:0007669"/>
    <property type="project" value="UniProtKB-KW"/>
</dbReference>
<keyword evidence="13" id="KW-1185">Reference proteome</keyword>
<dbReference type="InterPro" id="IPR003340">
    <property type="entry name" value="B3_DNA-bd"/>
</dbReference>
<dbReference type="EMBL" id="SMOL01000231">
    <property type="protein sequence ID" value="KAB2621813.1"/>
    <property type="molecule type" value="Genomic_DNA"/>
</dbReference>
<feature type="compositionally biased region" description="Polar residues" evidence="9">
    <location>
        <begin position="909"/>
        <end position="918"/>
    </location>
</feature>
<evidence type="ECO:0000256" key="9">
    <source>
        <dbReference type="SAM" id="MobiDB-lite"/>
    </source>
</evidence>
<sequence>MHTSPLLPNQQPPIQLSARRYPISTPSPQPLCRFLPDKIADPTPIPPPPKNQSGSGLAAAAAFHSYLLKWSSSDSVQLKVASLRLISSLCGSLFVEFECGNGAADLHERSLRDLDVDRVEERSVYEQSIYCDVYHSEESGWRECGVCGKISSDEKPDGLGTSKISEPQSNITDNQLDGRDVEKLKLVQLGNNKDSNGLMNLLQLRNDNTNGLMLKLKHDDVPPPGGEIGGACFSNFNQAPHGSSEASKAEVFKANLGINNLYESLPHTNLSMTLGSPLGKANPFPGAIVDEREHSKTPSPLPLGARPQHLFPKPPKLALSTGLEEKSTMVSHVRVARPPAEGRGRNQLLPRYWPRITDQELQQISGDSNSTIVPLFEKMLSASDAGRIGRLVLPKACAEAYFPPISQPEGLPLRIQDVKGKEWMFQFRFWPNNNSRMYVLEGVTPCIQSMQLQAGDTVTFSRMDPEGKLIMGFRKASNTVAMQDSHLTAIQNGPHSSETLFSGVFENLPVISGYPGLLQSFKGSMDPHLNALSKHLTTSSGDISWNKTEKQEGRTREGLQLPSLVPERKRTRNIGSKSKRLLIDSQDALELKLTWEEAQDLLRPPPASKPSTVVIEDLEFEEYEEPPVFGKRSIFTVRSTGEQEQWVQCDSCSKWRRLPADALLSSKWICADNAWDRSRSSCSMPDELSPRELENFLRMSKELKKRRIAADPRPTPEHEASGLDALANAAILGDSVADPEAALVATTTKHPRHRPGCSCIVCIQPPSGKGKHKPTCTCNVCMTVKRRFKTMMINKKKRQSEREAEIACRSQHTWAPRDEAEVDSTSRFVSSHVDPSDNEARSANESESKSQSKLAETGKGILDLNSHPGREGDLQAGPDHVSMMSLVQVATLPLETYLKHNGITSLISEQQESSTSHVPPQVANETDEQLDENHCLERESGVEERPDQSQDDPLR</sequence>
<evidence type="ECO:0000256" key="4">
    <source>
        <dbReference type="ARBA" id="ARBA00022833"/>
    </source>
</evidence>
<dbReference type="SMART" id="SM01019">
    <property type="entry name" value="B3"/>
    <property type="match status" value="1"/>
</dbReference>
<evidence type="ECO:0000313" key="12">
    <source>
        <dbReference type="EMBL" id="KAB2621813.1"/>
    </source>
</evidence>
<evidence type="ECO:0000313" key="13">
    <source>
        <dbReference type="Proteomes" id="UP000327157"/>
    </source>
</evidence>